<dbReference type="Pfam" id="PF00012">
    <property type="entry name" value="HSP70"/>
    <property type="match status" value="1"/>
</dbReference>
<feature type="compositionally biased region" description="Pro residues" evidence="3">
    <location>
        <begin position="1"/>
        <end position="10"/>
    </location>
</feature>
<dbReference type="PANTHER" id="PTHR19375">
    <property type="entry name" value="HEAT SHOCK PROTEIN 70KDA"/>
    <property type="match status" value="1"/>
</dbReference>
<dbReference type="GO" id="GO:0005524">
    <property type="term" value="F:ATP binding"/>
    <property type="evidence" value="ECO:0007669"/>
    <property type="project" value="UniProtKB-KW"/>
</dbReference>
<dbReference type="EMBL" id="JOKM01000075">
    <property type="protein sequence ID" value="KGB22607.1"/>
    <property type="molecule type" value="Genomic_DNA"/>
</dbReference>
<name>A0A094YML0_9PROT</name>
<dbReference type="AlphaFoldDB" id="A0A094YML0"/>
<sequence length="454" mass="49406">MTAPSAPPHPGNTIPDAPYDARPASAATNRLKLGIDFGTTNSVVVLAHPDGKTETLRFRFPEHAESDTCRTLLCFWQDEVGSRIIQQEAIGAAAIDAYLEDPAESRMIMSMKSYLAQKSFRETQVFSRRLTLEMLIARFLSNLMQAVTIDPASVDVTVGRPVEFAGDFPDDALGAQRLRDSFTAAGFPSVELAWEPEAAGWRFAQRLENPTTILVGDFGGGTSDFSVLSFDPARPGHAEPLGHSGVGIAGDQFDYRILNTVIAPLLGRDCTYRVMGGEPLPVPIEWYASLGRWHRLALMRTPQTLRAMEDVARTVSEPQKLRALIDLVQDQQGQALYRAVGAAKNALSSADSTILRFQHRSFKVEQTITRAEFESWIAPDLAQFDSAVDQALTHAGLTAADVDRVFLTGGTSFVPAVRNLFIRRFGTERVDTGGEFVSVAEGLALMSGKAACAA</sequence>
<feature type="region of interest" description="Disordered" evidence="3">
    <location>
        <begin position="1"/>
        <end position="21"/>
    </location>
</feature>
<dbReference type="InterPro" id="IPR042054">
    <property type="entry name" value="YegD-like"/>
</dbReference>
<evidence type="ECO:0000256" key="2">
    <source>
        <dbReference type="ARBA" id="ARBA00022840"/>
    </source>
</evidence>
<protein>
    <submittedName>
        <fullName evidence="4">Putative heat shock protein YegD</fullName>
    </submittedName>
</protein>
<dbReference type="CDD" id="cd10231">
    <property type="entry name" value="ASKHA_NBD_HSP70_YegD-like"/>
    <property type="match status" value="1"/>
</dbReference>
<keyword evidence="1" id="KW-0547">Nucleotide-binding</keyword>
<proteinExistence type="predicted"/>
<evidence type="ECO:0000256" key="3">
    <source>
        <dbReference type="SAM" id="MobiDB-lite"/>
    </source>
</evidence>
<evidence type="ECO:0000313" key="5">
    <source>
        <dbReference type="Proteomes" id="UP000029448"/>
    </source>
</evidence>
<dbReference type="PATRIC" id="fig|104102.7.peg.2164"/>
<dbReference type="STRING" id="104102.AtDm6_2188"/>
<gene>
    <name evidence="4" type="ORF">AtDm6_2188</name>
</gene>
<keyword evidence="4" id="KW-0346">Stress response</keyword>
<dbReference type="InterPro" id="IPR043129">
    <property type="entry name" value="ATPase_NBD"/>
</dbReference>
<dbReference type="RefSeq" id="WP_231551723.1">
    <property type="nucleotide sequence ID" value="NZ_JACAOJ010000001.1"/>
</dbReference>
<dbReference type="GeneID" id="89478090"/>
<evidence type="ECO:0000313" key="4">
    <source>
        <dbReference type="EMBL" id="KGB22607.1"/>
    </source>
</evidence>
<comment type="caution">
    <text evidence="4">The sequence shown here is derived from an EMBL/GenBank/DDBJ whole genome shotgun (WGS) entry which is preliminary data.</text>
</comment>
<evidence type="ECO:0000256" key="1">
    <source>
        <dbReference type="ARBA" id="ARBA00022741"/>
    </source>
</evidence>
<dbReference type="SUPFAM" id="SSF53067">
    <property type="entry name" value="Actin-like ATPase domain"/>
    <property type="match status" value="2"/>
</dbReference>
<organism evidence="4 5">
    <name type="scientific">Acetobacter tropicalis</name>
    <dbReference type="NCBI Taxonomy" id="104102"/>
    <lineage>
        <taxon>Bacteria</taxon>
        <taxon>Pseudomonadati</taxon>
        <taxon>Pseudomonadota</taxon>
        <taxon>Alphaproteobacteria</taxon>
        <taxon>Acetobacterales</taxon>
        <taxon>Acetobacteraceae</taxon>
        <taxon>Acetobacter</taxon>
    </lineage>
</organism>
<dbReference type="GO" id="GO:0140662">
    <property type="term" value="F:ATP-dependent protein folding chaperone"/>
    <property type="evidence" value="ECO:0007669"/>
    <property type="project" value="InterPro"/>
</dbReference>
<dbReference type="InterPro" id="IPR013126">
    <property type="entry name" value="Hsp_70_fam"/>
</dbReference>
<keyword evidence="2" id="KW-0067">ATP-binding</keyword>
<accession>A0A094YML0</accession>
<dbReference type="Gene3D" id="3.30.420.40">
    <property type="match status" value="3"/>
</dbReference>
<keyword evidence="5" id="KW-1185">Reference proteome</keyword>
<reference evidence="4 5" key="1">
    <citation type="submission" date="2014-06" db="EMBL/GenBank/DDBJ databases">
        <title>Functional and comparative genomic analyses of the Drosophila gut microbiota identify candidate symbiosis factors.</title>
        <authorList>
            <person name="Newell P.D."/>
            <person name="Chaston J.M."/>
            <person name="Douglas A.E."/>
        </authorList>
    </citation>
    <scope>NUCLEOTIDE SEQUENCE [LARGE SCALE GENOMIC DNA]</scope>
    <source>
        <strain evidence="4 5">DmCS_006</strain>
    </source>
</reference>
<dbReference type="Gene3D" id="3.90.640.10">
    <property type="entry name" value="Actin, Chain A, domain 4"/>
    <property type="match status" value="2"/>
</dbReference>
<dbReference type="Proteomes" id="UP000029448">
    <property type="component" value="Unassembled WGS sequence"/>
</dbReference>